<proteinExistence type="predicted"/>
<name>A0A804JS04_MUSAM</name>
<dbReference type="Gene3D" id="3.40.50.2300">
    <property type="match status" value="1"/>
</dbReference>
<accession>A0A804JS04</accession>
<dbReference type="InParanoid" id="A0A804JS04"/>
<dbReference type="Gramene" id="Ma07_t04190.1">
    <property type="protein sequence ID" value="Ma07_p04190.1"/>
    <property type="gene ID" value="Ma07_g04190"/>
</dbReference>
<keyword evidence="3" id="KW-1185">Reference proteome</keyword>
<sequence length="214" mass="24659">MSLLILYRQHRYFLFVQFIELDLVVRDSLSQLMKDVHSSPSCNIFKRCMVLPSKTPCLQVGNPQRPNYLPTEVSDKFSIVEGQRYSKRLNERQIAALLKVTCQHSHDRELDIIQVDMFELGSRMTVDHNAYSEDPYAKEFGIKISEKLALGEARGLPAPWLNYHDTGREKDFLPRVGQRNMMNKKMVNGGRVTNWTCINFAQNVQESLACGFLS</sequence>
<organism evidence="2 3">
    <name type="scientific">Musa acuminata subsp. malaccensis</name>
    <name type="common">Wild banana</name>
    <name type="synonym">Musa malaccensis</name>
    <dbReference type="NCBI Taxonomy" id="214687"/>
    <lineage>
        <taxon>Eukaryota</taxon>
        <taxon>Viridiplantae</taxon>
        <taxon>Streptophyta</taxon>
        <taxon>Embryophyta</taxon>
        <taxon>Tracheophyta</taxon>
        <taxon>Spermatophyta</taxon>
        <taxon>Magnoliopsida</taxon>
        <taxon>Liliopsida</taxon>
        <taxon>Zingiberales</taxon>
        <taxon>Musaceae</taxon>
        <taxon>Musa</taxon>
    </lineage>
</organism>
<dbReference type="EnsemblPlants" id="Ma07_t04190.1">
    <property type="protein sequence ID" value="Ma07_p04190.1"/>
    <property type="gene ID" value="Ma07_g04190"/>
</dbReference>
<protein>
    <recommendedName>
        <fullName evidence="1">Argonaute linker 2 domain-containing protein</fullName>
    </recommendedName>
</protein>
<dbReference type="PANTHER" id="PTHR22891">
    <property type="entry name" value="EUKARYOTIC TRANSLATION INITIATION FACTOR 2C"/>
    <property type="match status" value="1"/>
</dbReference>
<dbReference type="InterPro" id="IPR032472">
    <property type="entry name" value="ArgoL2"/>
</dbReference>
<dbReference type="Pfam" id="PF16488">
    <property type="entry name" value="ArgoL2"/>
    <property type="match status" value="1"/>
</dbReference>
<evidence type="ECO:0000259" key="1">
    <source>
        <dbReference type="Pfam" id="PF16488"/>
    </source>
</evidence>
<evidence type="ECO:0000313" key="3">
    <source>
        <dbReference type="Proteomes" id="UP000012960"/>
    </source>
</evidence>
<reference evidence="2" key="1">
    <citation type="submission" date="2021-05" db="UniProtKB">
        <authorList>
            <consortium name="EnsemblPlants"/>
        </authorList>
    </citation>
    <scope>IDENTIFICATION</scope>
    <source>
        <strain evidence="2">subsp. malaccensis</strain>
    </source>
</reference>
<dbReference type="AlphaFoldDB" id="A0A804JS04"/>
<evidence type="ECO:0000313" key="2">
    <source>
        <dbReference type="EnsemblPlants" id="Ma07_p04190.1"/>
    </source>
</evidence>
<dbReference type="SUPFAM" id="SSF101690">
    <property type="entry name" value="PAZ domain"/>
    <property type="match status" value="1"/>
</dbReference>
<dbReference type="InterPro" id="IPR036085">
    <property type="entry name" value="PAZ_dom_sf"/>
</dbReference>
<feature type="domain" description="Argonaute linker 2" evidence="1">
    <location>
        <begin position="126"/>
        <end position="163"/>
    </location>
</feature>
<dbReference type="Proteomes" id="UP000012960">
    <property type="component" value="Unplaced"/>
</dbReference>